<sequence length="792" mass="90076">MCSRLIFRSIQHPVPLLIYNRCLSLTQVHSTTATKLKETPSTNLETLSTKTNIGKADETKKSSSDKTVNSSATNVSDLTKMYSEKLHRIVDEISTLSLVEVMDLNELLKKTLKVQDVPIVASGGGSAILSPAASILFHLTKGIDSKGIQNNMSEGTQTNSAGTTVPTNASQSLLIDGTEVQTKVGHVAKFNQDGDNNDLDDNIVLDDLDNYKKPKDPNEFVGLTKEELKQYINNPKWKNVRRLIAILYILLLVLLLVGSILLIVYSPRCPPKPKRHWYQKEIIYEIDVMTFRDSNADGIGDIKGVQEKLNYFEKNNIKSILFQSTIFNVTGGTSLYLDGQHVNDKNIDLLQIDPLVGSDNDLQDLLKIFNRKDMHFIIDLPLSSILDPNGKLWYGSTPLLNKIDNPCTTSVHEPNFGCIYYKSYGRLPLDFSDDKILEQATNRLHHWFSSKKVDGVRVDLPLFWNKTTRSYDVSYKAINQWNDTKNEIEQKSKPKLLLMDIPFGLQDLITNRDLNNKISHPLFIFKNQTRRSIDAHSFDQRIRLFEEHNLSKPQFWQLGSKRRSDDVGIVQENQLPREIVLTTIMLLGGTPVVLYGEEIGLNQKSFPLMPWKSAGEYRGFSSCSVNSTNNCKSFISSLQTRNPTTSVKRQEALGGKSKDSLLTVYRHLSKLREYESFQFGLLEYGYDSSSNIFWFIREAPGHRGYVTVLNLNQDPDEIAHISLYDLSKTDVPSRVHYEYQWPKAHLPTSREAHIDSDNLFIHSQSVNIFWWGAKLQKPNIFFKTAKEHSQNH</sequence>
<protein>
    <recommendedName>
        <fullName evidence="5">Glycosyl hydrolase family 13 catalytic domain-containing protein</fullName>
    </recommendedName>
</protein>
<dbReference type="InterPro" id="IPR036235">
    <property type="entry name" value="Ribosomal_bL12_oligo_N_sf"/>
</dbReference>
<dbReference type="GO" id="GO:0015190">
    <property type="term" value="F:L-leucine transmembrane transporter activity"/>
    <property type="evidence" value="ECO:0007669"/>
    <property type="project" value="TreeGrafter"/>
</dbReference>
<dbReference type="InterPro" id="IPR017853">
    <property type="entry name" value="GH"/>
</dbReference>
<comment type="caution">
    <text evidence="6">The sequence shown here is derived from an EMBL/GenBank/DDBJ whole genome shotgun (WGS) entry which is preliminary data.</text>
</comment>
<dbReference type="Proteomes" id="UP000663834">
    <property type="component" value="Unassembled WGS sequence"/>
</dbReference>
<reference evidence="6" key="1">
    <citation type="submission" date="2021-02" db="EMBL/GenBank/DDBJ databases">
        <authorList>
            <person name="Nowell W R."/>
        </authorList>
    </citation>
    <scope>NUCLEOTIDE SEQUENCE</scope>
</reference>
<dbReference type="GO" id="GO:1903801">
    <property type="term" value="P:L-leucine import across plasma membrane"/>
    <property type="evidence" value="ECO:0007669"/>
    <property type="project" value="TreeGrafter"/>
</dbReference>
<dbReference type="GO" id="GO:0006412">
    <property type="term" value="P:translation"/>
    <property type="evidence" value="ECO:0007669"/>
    <property type="project" value="InterPro"/>
</dbReference>
<organism evidence="6 7">
    <name type="scientific">Rotaria magnacalcarata</name>
    <dbReference type="NCBI Taxonomy" id="392030"/>
    <lineage>
        <taxon>Eukaryota</taxon>
        <taxon>Metazoa</taxon>
        <taxon>Spiralia</taxon>
        <taxon>Gnathifera</taxon>
        <taxon>Rotifera</taxon>
        <taxon>Eurotatoria</taxon>
        <taxon>Bdelloidea</taxon>
        <taxon>Philodinida</taxon>
        <taxon>Philodinidae</taxon>
        <taxon>Rotaria</taxon>
    </lineage>
</organism>
<proteinExistence type="inferred from homology"/>
<dbReference type="EMBL" id="CAJNOW010014937">
    <property type="protein sequence ID" value="CAF1636580.1"/>
    <property type="molecule type" value="Genomic_DNA"/>
</dbReference>
<dbReference type="GO" id="GO:0015173">
    <property type="term" value="F:aromatic amino acid transmembrane transporter activity"/>
    <property type="evidence" value="ECO:0007669"/>
    <property type="project" value="TreeGrafter"/>
</dbReference>
<dbReference type="GO" id="GO:0015180">
    <property type="term" value="F:L-alanine transmembrane transporter activity"/>
    <property type="evidence" value="ECO:0007669"/>
    <property type="project" value="TreeGrafter"/>
</dbReference>
<feature type="transmembrane region" description="Helical" evidence="4">
    <location>
        <begin position="243"/>
        <end position="265"/>
    </location>
</feature>
<accession>A0A816DNX2</accession>
<dbReference type="GO" id="GO:0016323">
    <property type="term" value="C:basolateral plasma membrane"/>
    <property type="evidence" value="ECO:0007669"/>
    <property type="project" value="TreeGrafter"/>
</dbReference>
<dbReference type="GO" id="GO:0016324">
    <property type="term" value="C:apical plasma membrane"/>
    <property type="evidence" value="ECO:0007669"/>
    <property type="project" value="TreeGrafter"/>
</dbReference>
<dbReference type="Gene3D" id="3.20.20.80">
    <property type="entry name" value="Glycosidases"/>
    <property type="match status" value="1"/>
</dbReference>
<evidence type="ECO:0000256" key="4">
    <source>
        <dbReference type="SAM" id="Phobius"/>
    </source>
</evidence>
<evidence type="ECO:0000256" key="1">
    <source>
        <dbReference type="ARBA" id="ARBA00007197"/>
    </source>
</evidence>
<dbReference type="Pfam" id="PF16028">
    <property type="entry name" value="SLC3A2_N"/>
    <property type="match status" value="1"/>
</dbReference>
<dbReference type="InterPro" id="IPR031984">
    <property type="entry name" value="SLC3A2_N"/>
</dbReference>
<dbReference type="GO" id="GO:1904273">
    <property type="term" value="P:L-alanine import across plasma membrane"/>
    <property type="evidence" value="ECO:0007669"/>
    <property type="project" value="TreeGrafter"/>
</dbReference>
<dbReference type="AlphaFoldDB" id="A0A816DNX2"/>
<dbReference type="PANTHER" id="PTHR46673">
    <property type="entry name" value="4F2 CELL-SURFACE ANTIGEN HEAVY CHAIN"/>
    <property type="match status" value="1"/>
</dbReference>
<evidence type="ECO:0000259" key="5">
    <source>
        <dbReference type="SMART" id="SM00642"/>
    </source>
</evidence>
<evidence type="ECO:0000256" key="2">
    <source>
        <dbReference type="ARBA" id="ARBA00022980"/>
    </source>
</evidence>
<feature type="domain" description="Glycosyl hydrolase family 13 catalytic" evidence="5">
    <location>
        <begin position="285"/>
        <end position="618"/>
    </location>
</feature>
<dbReference type="PANTHER" id="PTHR46673:SF1">
    <property type="entry name" value="4F2 CELL-SURFACE ANTIGEN HEAVY CHAIN"/>
    <property type="match status" value="1"/>
</dbReference>
<dbReference type="GO" id="GO:1990904">
    <property type="term" value="C:ribonucleoprotein complex"/>
    <property type="evidence" value="ECO:0007669"/>
    <property type="project" value="UniProtKB-KW"/>
</dbReference>
<dbReference type="GO" id="GO:0005975">
    <property type="term" value="P:carbohydrate metabolic process"/>
    <property type="evidence" value="ECO:0007669"/>
    <property type="project" value="InterPro"/>
</dbReference>
<name>A0A816DNX2_9BILA</name>
<dbReference type="InterPro" id="IPR042280">
    <property type="entry name" value="SLC3A2"/>
</dbReference>
<dbReference type="Pfam" id="PF16320">
    <property type="entry name" value="Ribosomal_L12_N"/>
    <property type="match status" value="1"/>
</dbReference>
<keyword evidence="4" id="KW-1133">Transmembrane helix</keyword>
<evidence type="ECO:0000313" key="6">
    <source>
        <dbReference type="EMBL" id="CAF1636580.1"/>
    </source>
</evidence>
<keyword evidence="4" id="KW-0812">Transmembrane</keyword>
<evidence type="ECO:0000313" key="7">
    <source>
        <dbReference type="Proteomes" id="UP000663834"/>
    </source>
</evidence>
<comment type="similarity">
    <text evidence="1">Belongs to the bacterial ribosomal protein bL12 family.</text>
</comment>
<gene>
    <name evidence="6" type="ORF">KQP761_LOCUS27188</name>
</gene>
<dbReference type="InterPro" id="IPR008932">
    <property type="entry name" value="Ribosomal_bL12_oligo"/>
</dbReference>
<dbReference type="InterPro" id="IPR006047">
    <property type="entry name" value="GH13_cat_dom"/>
</dbReference>
<keyword evidence="4" id="KW-0472">Membrane</keyword>
<dbReference type="GO" id="GO:0015823">
    <property type="term" value="P:phenylalanine transport"/>
    <property type="evidence" value="ECO:0007669"/>
    <property type="project" value="TreeGrafter"/>
</dbReference>
<dbReference type="GO" id="GO:0003735">
    <property type="term" value="F:structural constituent of ribosome"/>
    <property type="evidence" value="ECO:0007669"/>
    <property type="project" value="InterPro"/>
</dbReference>
<dbReference type="SUPFAM" id="SSF51445">
    <property type="entry name" value="(Trans)glycosidases"/>
    <property type="match status" value="1"/>
</dbReference>
<keyword evidence="3" id="KW-0687">Ribonucleoprotein</keyword>
<keyword evidence="2" id="KW-0689">Ribosomal protein</keyword>
<dbReference type="GO" id="GO:0005840">
    <property type="term" value="C:ribosome"/>
    <property type="evidence" value="ECO:0007669"/>
    <property type="project" value="UniProtKB-KW"/>
</dbReference>
<dbReference type="SUPFAM" id="SSF48300">
    <property type="entry name" value="Ribosomal protein L7/12, oligomerisation (N-terminal) domain"/>
    <property type="match status" value="1"/>
</dbReference>
<dbReference type="OrthoDB" id="1740265at2759"/>
<evidence type="ECO:0000256" key="3">
    <source>
        <dbReference type="ARBA" id="ARBA00023274"/>
    </source>
</evidence>
<dbReference type="SMART" id="SM00642">
    <property type="entry name" value="Aamy"/>
    <property type="match status" value="1"/>
</dbReference>
<dbReference type="Pfam" id="PF00128">
    <property type="entry name" value="Alpha-amylase"/>
    <property type="match status" value="1"/>
</dbReference>